<feature type="compositionally biased region" description="Basic and acidic residues" evidence="1">
    <location>
        <begin position="105"/>
        <end position="125"/>
    </location>
</feature>
<name>A0AAV0G3F1_9ASTE</name>
<proteinExistence type="predicted"/>
<evidence type="ECO:0000256" key="1">
    <source>
        <dbReference type="SAM" id="MobiDB-lite"/>
    </source>
</evidence>
<evidence type="ECO:0000313" key="2">
    <source>
        <dbReference type="EMBL" id="CAH9142406.1"/>
    </source>
</evidence>
<dbReference type="PANTHER" id="PTHR33828:SF2">
    <property type="entry name" value="NUCLEOLIN"/>
    <property type="match status" value="1"/>
</dbReference>
<keyword evidence="3" id="KW-1185">Reference proteome</keyword>
<dbReference type="PANTHER" id="PTHR33828">
    <property type="entry name" value="OS05G0596200 PROTEIN"/>
    <property type="match status" value="1"/>
</dbReference>
<feature type="compositionally biased region" description="Basic and acidic residues" evidence="1">
    <location>
        <begin position="84"/>
        <end position="97"/>
    </location>
</feature>
<feature type="region of interest" description="Disordered" evidence="1">
    <location>
        <begin position="1"/>
        <end position="125"/>
    </location>
</feature>
<feature type="compositionally biased region" description="Polar residues" evidence="1">
    <location>
        <begin position="20"/>
        <end position="41"/>
    </location>
</feature>
<gene>
    <name evidence="2" type="ORF">CEPIT_LOCUS39881</name>
</gene>
<protein>
    <submittedName>
        <fullName evidence="2">Uncharacterized protein</fullName>
    </submittedName>
</protein>
<comment type="caution">
    <text evidence="2">The sequence shown here is derived from an EMBL/GenBank/DDBJ whole genome shotgun (WGS) entry which is preliminary data.</text>
</comment>
<dbReference type="EMBL" id="CAMAPF010001041">
    <property type="protein sequence ID" value="CAH9142406.1"/>
    <property type="molecule type" value="Genomic_DNA"/>
</dbReference>
<sequence>MENDEEQCIGSLHKNKKKQGSSSKAVPKSQQHNTAKGTSNVKVEVPEEPNRKRSSKKISDCKAKPMKQEAVDDFQVCKSKTAVKKNEKLQKKMKGEEQEGEEDYKDCKPKNADNKTEKEKVKKEEELQIITGKKKEKKVYDLPGQKRDPPEEGDPLRIFYESLYKQLPESDMATIWMMESGLLPKEKAAQVFEKRQKKSIKFSSPMKAVGGSVKRETDCVIDKEKKRNRPSPAAAAASQRKRTAPSKLSNKTNNNKRKKDDDDETGVSDAGNDDDDDFVAAPRKKRKTSS</sequence>
<feature type="compositionally biased region" description="Basic and acidic residues" evidence="1">
    <location>
        <begin position="44"/>
        <end position="70"/>
    </location>
</feature>
<feature type="compositionally biased region" description="Basic and acidic residues" evidence="1">
    <location>
        <begin position="213"/>
        <end position="225"/>
    </location>
</feature>
<dbReference type="Proteomes" id="UP001152523">
    <property type="component" value="Unassembled WGS sequence"/>
</dbReference>
<feature type="compositionally biased region" description="Acidic residues" evidence="1">
    <location>
        <begin position="261"/>
        <end position="278"/>
    </location>
</feature>
<dbReference type="AlphaFoldDB" id="A0AAV0G3F1"/>
<evidence type="ECO:0000313" key="3">
    <source>
        <dbReference type="Proteomes" id="UP001152523"/>
    </source>
</evidence>
<feature type="region of interest" description="Disordered" evidence="1">
    <location>
        <begin position="191"/>
        <end position="290"/>
    </location>
</feature>
<organism evidence="2 3">
    <name type="scientific">Cuscuta epithymum</name>
    <dbReference type="NCBI Taxonomy" id="186058"/>
    <lineage>
        <taxon>Eukaryota</taxon>
        <taxon>Viridiplantae</taxon>
        <taxon>Streptophyta</taxon>
        <taxon>Embryophyta</taxon>
        <taxon>Tracheophyta</taxon>
        <taxon>Spermatophyta</taxon>
        <taxon>Magnoliopsida</taxon>
        <taxon>eudicotyledons</taxon>
        <taxon>Gunneridae</taxon>
        <taxon>Pentapetalae</taxon>
        <taxon>asterids</taxon>
        <taxon>lamiids</taxon>
        <taxon>Solanales</taxon>
        <taxon>Convolvulaceae</taxon>
        <taxon>Cuscuteae</taxon>
        <taxon>Cuscuta</taxon>
        <taxon>Cuscuta subgen. Cuscuta</taxon>
    </lineage>
</organism>
<accession>A0AAV0G3F1</accession>
<reference evidence="2" key="1">
    <citation type="submission" date="2022-07" db="EMBL/GenBank/DDBJ databases">
        <authorList>
            <person name="Macas J."/>
            <person name="Novak P."/>
            <person name="Neumann P."/>
        </authorList>
    </citation>
    <scope>NUCLEOTIDE SEQUENCE</scope>
</reference>